<dbReference type="PANTHER" id="PTHR24211:SF37">
    <property type="entry name" value="PROTEIN ESPINAS-LIKE PROTEIN"/>
    <property type="match status" value="1"/>
</dbReference>
<dbReference type="Pfam" id="PF00412">
    <property type="entry name" value="LIM"/>
    <property type="match status" value="1"/>
</dbReference>
<dbReference type="Proteomes" id="UP000708208">
    <property type="component" value="Unassembled WGS sequence"/>
</dbReference>
<organism evidence="8 9">
    <name type="scientific">Allacma fusca</name>
    <dbReference type="NCBI Taxonomy" id="39272"/>
    <lineage>
        <taxon>Eukaryota</taxon>
        <taxon>Metazoa</taxon>
        <taxon>Ecdysozoa</taxon>
        <taxon>Arthropoda</taxon>
        <taxon>Hexapoda</taxon>
        <taxon>Collembola</taxon>
        <taxon>Symphypleona</taxon>
        <taxon>Sminthuridae</taxon>
        <taxon>Allacma</taxon>
    </lineage>
</organism>
<feature type="domain" description="PET" evidence="7">
    <location>
        <begin position="79"/>
        <end position="189"/>
    </location>
</feature>
<dbReference type="InterPro" id="IPR001781">
    <property type="entry name" value="Znf_LIM"/>
</dbReference>
<dbReference type="AlphaFoldDB" id="A0A8J2JRE3"/>
<dbReference type="PANTHER" id="PTHR24211">
    <property type="entry name" value="LIM DOMAIN-CONTAINING PROTEIN"/>
    <property type="match status" value="1"/>
</dbReference>
<dbReference type="PROSITE" id="PS00478">
    <property type="entry name" value="LIM_DOMAIN_1"/>
    <property type="match status" value="1"/>
</dbReference>
<keyword evidence="1 5" id="KW-0479">Metal-binding</keyword>
<dbReference type="Pfam" id="PF06297">
    <property type="entry name" value="PET"/>
    <property type="match status" value="1"/>
</dbReference>
<evidence type="ECO:0000313" key="8">
    <source>
        <dbReference type="EMBL" id="CAG7724736.1"/>
    </source>
</evidence>
<evidence type="ECO:0000256" key="4">
    <source>
        <dbReference type="ARBA" id="ARBA00023038"/>
    </source>
</evidence>
<proteinExistence type="predicted"/>
<gene>
    <name evidence="8" type="ORF">AFUS01_LOCUS13736</name>
</gene>
<evidence type="ECO:0000259" key="7">
    <source>
        <dbReference type="PROSITE" id="PS51303"/>
    </source>
</evidence>
<dbReference type="CDD" id="cd09830">
    <property type="entry name" value="PET_LIMPETin_LIM-9"/>
    <property type="match status" value="1"/>
</dbReference>
<dbReference type="EMBL" id="CAJVCH010113299">
    <property type="protein sequence ID" value="CAG7724736.1"/>
    <property type="molecule type" value="Genomic_DNA"/>
</dbReference>
<evidence type="ECO:0000256" key="2">
    <source>
        <dbReference type="ARBA" id="ARBA00022737"/>
    </source>
</evidence>
<keyword evidence="9" id="KW-1185">Reference proteome</keyword>
<dbReference type="GO" id="GO:0008270">
    <property type="term" value="F:zinc ion binding"/>
    <property type="evidence" value="ECO:0007669"/>
    <property type="project" value="InterPro"/>
</dbReference>
<keyword evidence="3 5" id="KW-0862">Zinc</keyword>
<evidence type="ECO:0000313" key="9">
    <source>
        <dbReference type="Proteomes" id="UP000708208"/>
    </source>
</evidence>
<dbReference type="OrthoDB" id="274660at2759"/>
<dbReference type="PROSITE" id="PS51303">
    <property type="entry name" value="PET"/>
    <property type="match status" value="1"/>
</dbReference>
<dbReference type="InterPro" id="IPR047120">
    <property type="entry name" value="Pk/Esn/Tes"/>
</dbReference>
<dbReference type="InterPro" id="IPR010442">
    <property type="entry name" value="PET_domain"/>
</dbReference>
<dbReference type="SMART" id="SM00132">
    <property type="entry name" value="LIM"/>
    <property type="match status" value="1"/>
</dbReference>
<name>A0A8J2JRE3_9HEXA</name>
<reference evidence="8" key="1">
    <citation type="submission" date="2021-06" db="EMBL/GenBank/DDBJ databases">
        <authorList>
            <person name="Hodson N. C."/>
            <person name="Mongue J. A."/>
            <person name="Jaron S. K."/>
        </authorList>
    </citation>
    <scope>NUCLEOTIDE SEQUENCE</scope>
</reference>
<evidence type="ECO:0000256" key="1">
    <source>
        <dbReference type="ARBA" id="ARBA00022723"/>
    </source>
</evidence>
<evidence type="ECO:0000256" key="3">
    <source>
        <dbReference type="ARBA" id="ARBA00022833"/>
    </source>
</evidence>
<evidence type="ECO:0000259" key="6">
    <source>
        <dbReference type="PROSITE" id="PS50023"/>
    </source>
</evidence>
<evidence type="ECO:0000256" key="5">
    <source>
        <dbReference type="PROSITE-ProRule" id="PRU00125"/>
    </source>
</evidence>
<keyword evidence="4 5" id="KW-0440">LIM domain</keyword>
<sequence length="279" mass="32081">MHSCPVTLGFDTHLVPWPGIKYACVRVLELYCKVFNQQELYELIVRKTCNSCKCPKDSHDLFHDEWINIRDRLGLASNNTDPIQRLSSLRPPPLHQGFSWAPPNLTPNQVGEYYKEYPPDKVPKSGSPGEIYRDRQILHQIPKQDLALAYCKHVEKEHHSAYEDFVNARNEVALDVGFVAPVVIPASECPTCGDVIRVGQLGVFAPKFGHNLAWHPQCFRCNFCNEFLVDLTYCNYNDALFCERHYAEQLRPRCAACDEVSVNFFKIFFSSLHFPARKF</sequence>
<accession>A0A8J2JRE3</accession>
<feature type="domain" description="LIM zinc-binding" evidence="6">
    <location>
        <begin position="187"/>
        <end position="252"/>
    </location>
</feature>
<dbReference type="PROSITE" id="PS50023">
    <property type="entry name" value="LIM_DOMAIN_2"/>
    <property type="match status" value="1"/>
</dbReference>
<keyword evidence="2" id="KW-0677">Repeat</keyword>
<comment type="caution">
    <text evidence="8">The sequence shown here is derived from an EMBL/GenBank/DDBJ whole genome shotgun (WGS) entry which is preliminary data.</text>
</comment>
<protein>
    <submittedName>
        <fullName evidence="8">Uncharacterized protein</fullName>
    </submittedName>
</protein>